<dbReference type="KEGG" id="jas:FJQ89_06850"/>
<proteinExistence type="predicted"/>
<name>A0A4Y6RC66_9BURK</name>
<dbReference type="OrthoDB" id="8812355at2"/>
<protein>
    <submittedName>
        <fullName evidence="1">Uncharacterized protein</fullName>
    </submittedName>
</protein>
<organism evidence="1 2">
    <name type="scientific">Janthinobacterium tructae</name>
    <dbReference type="NCBI Taxonomy" id="2590869"/>
    <lineage>
        <taxon>Bacteria</taxon>
        <taxon>Pseudomonadati</taxon>
        <taxon>Pseudomonadota</taxon>
        <taxon>Betaproteobacteria</taxon>
        <taxon>Burkholderiales</taxon>
        <taxon>Oxalobacteraceae</taxon>
        <taxon>Janthinobacterium</taxon>
    </lineage>
</organism>
<dbReference type="RefSeq" id="WP_141169598.1">
    <property type="nucleotide sequence ID" value="NZ_CP041185.1"/>
</dbReference>
<evidence type="ECO:0000313" key="2">
    <source>
        <dbReference type="Proteomes" id="UP000316665"/>
    </source>
</evidence>
<dbReference type="Proteomes" id="UP000316665">
    <property type="component" value="Chromosome"/>
</dbReference>
<gene>
    <name evidence="1" type="ORF">FJQ89_06850</name>
</gene>
<dbReference type="EMBL" id="CP041185">
    <property type="protein sequence ID" value="QDG70166.1"/>
    <property type="molecule type" value="Genomic_DNA"/>
</dbReference>
<sequence>MGTPLTIRLSVELERADNPPLYDDLIKFPKGPRRVNRLRTLAYAGLVLQQCGQTTSVMEAQWLTKPSAEPNTSRQDPVVALASMELFGPSRSE</sequence>
<evidence type="ECO:0000313" key="1">
    <source>
        <dbReference type="EMBL" id="QDG70166.1"/>
    </source>
</evidence>
<accession>A0A4Y6RC66</accession>
<keyword evidence="2" id="KW-1185">Reference proteome</keyword>
<reference evidence="1 2" key="1">
    <citation type="submission" date="2019-06" db="EMBL/GenBank/DDBJ databases">
        <title>Complete genome sequence of Janthinobacterium sp. SNU WT3 isolated from diseased rainbow trout.</title>
        <authorList>
            <person name="Oh W.T."/>
            <person name="Park S.C."/>
        </authorList>
    </citation>
    <scope>NUCLEOTIDE SEQUENCE [LARGE SCALE GENOMIC DNA]</scope>
    <source>
        <strain evidence="1 2">SNU WT3</strain>
    </source>
</reference>
<dbReference type="AlphaFoldDB" id="A0A4Y6RC66"/>